<dbReference type="AlphaFoldDB" id="A0A0V1HE70"/>
<protein>
    <submittedName>
        <fullName evidence="2">Uncharacterized protein</fullName>
    </submittedName>
</protein>
<dbReference type="Proteomes" id="UP000055024">
    <property type="component" value="Unassembled WGS sequence"/>
</dbReference>
<gene>
    <name evidence="2" type="ORF">T11_16863</name>
</gene>
<proteinExistence type="predicted"/>
<feature type="region of interest" description="Disordered" evidence="1">
    <location>
        <begin position="1"/>
        <end position="23"/>
    </location>
</feature>
<evidence type="ECO:0000256" key="1">
    <source>
        <dbReference type="SAM" id="MobiDB-lite"/>
    </source>
</evidence>
<name>A0A0V1HE70_9BILA</name>
<evidence type="ECO:0000313" key="3">
    <source>
        <dbReference type="Proteomes" id="UP000055024"/>
    </source>
</evidence>
<keyword evidence="3" id="KW-1185">Reference proteome</keyword>
<sequence length="120" mass="13001">MKGKQRLVPGWDNFKSPSPAPAVALSQQPHTSLAAAPAELPVGVEKSEPGCYTLCAAPGPTLESKRRYLSWWRHCLPAHRKFLLLASDPLQPAVSILEAAADDRMLGRLLDNSLHAHLCG</sequence>
<reference evidence="2 3" key="1">
    <citation type="submission" date="2015-01" db="EMBL/GenBank/DDBJ databases">
        <title>Evolution of Trichinella species and genotypes.</title>
        <authorList>
            <person name="Korhonen P.K."/>
            <person name="Edoardo P."/>
            <person name="Giuseppe L.R."/>
            <person name="Gasser R.B."/>
        </authorList>
    </citation>
    <scope>NUCLEOTIDE SEQUENCE [LARGE SCALE GENOMIC DNA]</scope>
    <source>
        <strain evidence="2">ISS1029</strain>
    </source>
</reference>
<organism evidence="2 3">
    <name type="scientific">Trichinella zimbabwensis</name>
    <dbReference type="NCBI Taxonomy" id="268475"/>
    <lineage>
        <taxon>Eukaryota</taxon>
        <taxon>Metazoa</taxon>
        <taxon>Ecdysozoa</taxon>
        <taxon>Nematoda</taxon>
        <taxon>Enoplea</taxon>
        <taxon>Dorylaimia</taxon>
        <taxon>Trichinellida</taxon>
        <taxon>Trichinellidae</taxon>
        <taxon>Trichinella</taxon>
    </lineage>
</organism>
<dbReference type="OrthoDB" id="10520594at2759"/>
<accession>A0A0V1HE70</accession>
<evidence type="ECO:0000313" key="2">
    <source>
        <dbReference type="EMBL" id="KRZ08842.1"/>
    </source>
</evidence>
<comment type="caution">
    <text evidence="2">The sequence shown here is derived from an EMBL/GenBank/DDBJ whole genome shotgun (WGS) entry which is preliminary data.</text>
</comment>
<dbReference type="EMBL" id="JYDP01000080">
    <property type="protein sequence ID" value="KRZ08842.1"/>
    <property type="molecule type" value="Genomic_DNA"/>
</dbReference>